<evidence type="ECO:0000256" key="2">
    <source>
        <dbReference type="SAM" id="SignalP"/>
    </source>
</evidence>
<feature type="compositionally biased region" description="Basic and acidic residues" evidence="1">
    <location>
        <begin position="47"/>
        <end position="60"/>
    </location>
</feature>
<protein>
    <recommendedName>
        <fullName evidence="5">T. brucei spp.-specific protein</fullName>
    </recommendedName>
</protein>
<dbReference type="KEGG" id="tbg:TbgDal_X10840"/>
<gene>
    <name evidence="3" type="ORF">TbgDal_X10840</name>
</gene>
<dbReference type="RefSeq" id="XP_011778255.1">
    <property type="nucleotide sequence ID" value="XM_011779953.1"/>
</dbReference>
<accession>D0A3Z7</accession>
<dbReference type="EMBL" id="FN554973">
    <property type="protein sequence ID" value="CBH15991.1"/>
    <property type="molecule type" value="Genomic_DNA"/>
</dbReference>
<dbReference type="GeneID" id="23864258"/>
<dbReference type="Proteomes" id="UP000002316">
    <property type="component" value="Chromosome 10"/>
</dbReference>
<name>D0A3Z7_TRYB9</name>
<feature type="chain" id="PRO_5003005966" description="T. brucei spp.-specific protein" evidence="2">
    <location>
        <begin position="26"/>
        <end position="102"/>
    </location>
</feature>
<evidence type="ECO:0000313" key="3">
    <source>
        <dbReference type="EMBL" id="CBH15991.1"/>
    </source>
</evidence>
<evidence type="ECO:0000313" key="4">
    <source>
        <dbReference type="Proteomes" id="UP000002316"/>
    </source>
</evidence>
<organism evidence="3 4">
    <name type="scientific">Trypanosoma brucei gambiense (strain MHOM/CI/86/DAL972)</name>
    <dbReference type="NCBI Taxonomy" id="679716"/>
    <lineage>
        <taxon>Eukaryota</taxon>
        <taxon>Discoba</taxon>
        <taxon>Euglenozoa</taxon>
        <taxon>Kinetoplastea</taxon>
        <taxon>Metakinetoplastina</taxon>
        <taxon>Trypanosomatida</taxon>
        <taxon>Trypanosomatidae</taxon>
        <taxon>Trypanosoma</taxon>
    </lineage>
</organism>
<feature type="signal peptide" evidence="2">
    <location>
        <begin position="1"/>
        <end position="25"/>
    </location>
</feature>
<reference evidence="4" key="1">
    <citation type="journal article" date="2010" name="PLoS Negl. Trop. Dis.">
        <title>The genome sequence of Trypanosoma brucei gambiense, causative agent of chronic human african trypanosomiasis.</title>
        <authorList>
            <person name="Jackson A.P."/>
            <person name="Sanders M."/>
            <person name="Berry A."/>
            <person name="McQuillan J."/>
            <person name="Aslett M.A."/>
            <person name="Quail M.A."/>
            <person name="Chukualim B."/>
            <person name="Capewell P."/>
            <person name="MacLeod A."/>
            <person name="Melville S.E."/>
            <person name="Gibson W."/>
            <person name="Barry J.D."/>
            <person name="Berriman M."/>
            <person name="Hertz-Fowler C."/>
        </authorList>
    </citation>
    <scope>NUCLEOTIDE SEQUENCE [LARGE SCALE GENOMIC DNA]</scope>
    <source>
        <strain evidence="4">MHOM/CI/86/DAL972</strain>
    </source>
</reference>
<evidence type="ECO:0000256" key="1">
    <source>
        <dbReference type="SAM" id="MobiDB-lite"/>
    </source>
</evidence>
<sequence>MSFKHFRSRISIFSFLPFFFSFLLSSTPSLTSECISSIRNRYCHLPKQEAKQKKEKEKRKTNNTTKSSKTTNTHFFSSCACFFFLFLPSITAPGKAHIPTKR</sequence>
<feature type="compositionally biased region" description="Low complexity" evidence="1">
    <location>
        <begin position="62"/>
        <end position="71"/>
    </location>
</feature>
<keyword evidence="2" id="KW-0732">Signal</keyword>
<evidence type="ECO:0008006" key="5">
    <source>
        <dbReference type="Google" id="ProtNLM"/>
    </source>
</evidence>
<dbReference type="AlphaFoldDB" id="D0A3Z7"/>
<feature type="region of interest" description="Disordered" evidence="1">
    <location>
        <begin position="47"/>
        <end position="71"/>
    </location>
</feature>
<proteinExistence type="predicted"/>